<sequence length="244" mass="26647">VASTHRGWVNRMRWMQDEYGLRPDEAVLQKTTLVFDDSAVECFWPLIVGARVVLIEPGLHRDPDAIRDAAIRHRVAVLQFVPSMLTLFLESLEPQHRAGLGSLRHVISSGEALAPELLKLFMERLDSAVLHNQWGATEVSIDSTARHCSAEDTLSTGSVSVGSPIANNEVHVLDEHLEPVPAGVAGDLYIGGVGLARGYHDDAAKTAAAFVPSPFSPGERLYRTGDRGLRRPDGSILFLGRQDD</sequence>
<reference evidence="4" key="1">
    <citation type="submission" date="2008-03" db="EMBL/GenBank/DDBJ databases">
        <title>Diversity of non-ribosomal peptide synthetase genes in Streptomyces preserved at NBRC.</title>
        <authorList>
            <person name="Komaki H."/>
            <person name="Tamura T."/>
            <person name="Otoguro M."/>
            <person name="Nakashima T."/>
            <person name="Harayama S."/>
        </authorList>
    </citation>
    <scope>NUCLEOTIDE SEQUENCE</scope>
    <source>
        <strain evidence="4">NBRC 13783</strain>
    </source>
</reference>
<dbReference type="Gene3D" id="3.40.50.12780">
    <property type="entry name" value="N-terminal domain of ligase-like"/>
    <property type="match status" value="1"/>
</dbReference>
<evidence type="ECO:0000259" key="3">
    <source>
        <dbReference type="Pfam" id="PF00501"/>
    </source>
</evidence>
<dbReference type="EMBL" id="AB432476">
    <property type="protein sequence ID" value="BAH68513.1"/>
    <property type="molecule type" value="Genomic_DNA"/>
</dbReference>
<dbReference type="PANTHER" id="PTHR44845:SF7">
    <property type="entry name" value="PLIPASTATIN SYNTHASE SUBUNIT D"/>
    <property type="match status" value="1"/>
</dbReference>
<organism evidence="4">
    <name type="scientific">Streptomyces kobenensis</name>
    <dbReference type="NCBI Taxonomy" id="516125"/>
    <lineage>
        <taxon>Bacteria</taxon>
        <taxon>Bacillati</taxon>
        <taxon>Actinomycetota</taxon>
        <taxon>Actinomycetes</taxon>
        <taxon>Kitasatosporales</taxon>
        <taxon>Streptomycetaceae</taxon>
        <taxon>Streptomyces</taxon>
    </lineage>
</organism>
<dbReference type="PANTHER" id="PTHR44845">
    <property type="entry name" value="CARRIER DOMAIN-CONTAINING PROTEIN"/>
    <property type="match status" value="1"/>
</dbReference>
<evidence type="ECO:0000256" key="2">
    <source>
        <dbReference type="ARBA" id="ARBA00022553"/>
    </source>
</evidence>
<proteinExistence type="predicted"/>
<dbReference type="FunFam" id="2.30.38.10:FF:000001">
    <property type="entry name" value="Non-ribosomal peptide synthetase PvdI"/>
    <property type="match status" value="1"/>
</dbReference>
<feature type="domain" description="AMP-dependent synthetase/ligase" evidence="3">
    <location>
        <begin position="1"/>
        <end position="200"/>
    </location>
</feature>
<dbReference type="InterPro" id="IPR042099">
    <property type="entry name" value="ANL_N_sf"/>
</dbReference>
<dbReference type="InterPro" id="IPR000873">
    <property type="entry name" value="AMP-dep_synth/lig_dom"/>
</dbReference>
<keyword evidence="2" id="KW-0597">Phosphoprotein</keyword>
<feature type="non-terminal residue" evidence="4">
    <location>
        <position position="1"/>
    </location>
</feature>
<feature type="non-terminal residue" evidence="4">
    <location>
        <position position="244"/>
    </location>
</feature>
<dbReference type="AlphaFoldDB" id="C4TE27"/>
<name>C4TE27_9ACTN</name>
<accession>C4TE27</accession>
<dbReference type="SUPFAM" id="SSF56801">
    <property type="entry name" value="Acetyl-CoA synthetase-like"/>
    <property type="match status" value="1"/>
</dbReference>
<protein>
    <submittedName>
        <fullName evidence="4">Non-ribosomal peptide synthetase</fullName>
    </submittedName>
</protein>
<evidence type="ECO:0000313" key="4">
    <source>
        <dbReference type="EMBL" id="BAH68513.1"/>
    </source>
</evidence>
<keyword evidence="1" id="KW-0596">Phosphopantetheine</keyword>
<evidence type="ECO:0000256" key="1">
    <source>
        <dbReference type="ARBA" id="ARBA00022450"/>
    </source>
</evidence>
<dbReference type="Pfam" id="PF00501">
    <property type="entry name" value="AMP-binding"/>
    <property type="match status" value="1"/>
</dbReference>